<name>A0A0U1KXV1_9FIRM</name>
<dbReference type="AlphaFoldDB" id="A0A0U1KXV1"/>
<feature type="transmembrane region" description="Helical" evidence="1">
    <location>
        <begin position="26"/>
        <end position="45"/>
    </location>
</feature>
<feature type="transmembrane region" description="Helical" evidence="1">
    <location>
        <begin position="85"/>
        <end position="103"/>
    </location>
</feature>
<dbReference type="EMBL" id="CTRP01000010">
    <property type="protein sequence ID" value="CQR72242.1"/>
    <property type="molecule type" value="Genomic_DNA"/>
</dbReference>
<dbReference type="Proteomes" id="UP000049855">
    <property type="component" value="Unassembled WGS sequence"/>
</dbReference>
<feature type="transmembrane region" description="Helical" evidence="1">
    <location>
        <begin position="161"/>
        <end position="181"/>
    </location>
</feature>
<keyword evidence="1" id="KW-0472">Membrane</keyword>
<feature type="transmembrane region" description="Helical" evidence="1">
    <location>
        <begin position="318"/>
        <end position="339"/>
    </location>
</feature>
<reference evidence="3" key="1">
    <citation type="submission" date="2015-03" db="EMBL/GenBank/DDBJ databases">
        <authorList>
            <person name="Nijsse Bart"/>
        </authorList>
    </citation>
    <scope>NUCLEOTIDE SEQUENCE [LARGE SCALE GENOMIC DNA]</scope>
</reference>
<evidence type="ECO:0000313" key="3">
    <source>
        <dbReference type="Proteomes" id="UP000049855"/>
    </source>
</evidence>
<dbReference type="RefSeq" id="WP_021166965.1">
    <property type="nucleotide sequence ID" value="NZ_CTRP01000010.1"/>
</dbReference>
<sequence>MSVSYTPRRKRLGLSRFDTMQMHVRHPLIVVWWAASFVGFGQMMVGSYVKGYLLVILEIIINVQTKLNLAIIYSFTGQFELAKEVVDSRWLLGYVLVYVYGLWDSYNLTVNTNKLAVLAAREKAPIDVFKMVPFSINYLDKRVPWVSIFWSFVLPGLGHMYVLRMATGYFLIIFWFLCAYYSHFLQVFQCTFLGDFSQAIAIADPQWLLFMPSIYGYAAYEAYSSTVELNKIFDIELREFIEKRYQALALELPRLKAEEEEEMLITATFDHSQFVELAITELEEKGIAREKILAIPLVQERKDFAILDTIHRADGVSIFDSASVFATTGMTLGVIYGFVWHWGPIIWGLIGLIVGTAVGIVLDYILTKRKLSTERKAKVSELVLIVSCEKTQSDLVETVLRNNTAFGVGKVIA</sequence>
<gene>
    <name evidence="2" type="ORF">SpAn4DRAFT_2702</name>
</gene>
<keyword evidence="3" id="KW-1185">Reference proteome</keyword>
<evidence type="ECO:0000256" key="1">
    <source>
        <dbReference type="SAM" id="Phobius"/>
    </source>
</evidence>
<keyword evidence="1" id="KW-1133">Transmembrane helix</keyword>
<feature type="transmembrane region" description="Helical" evidence="1">
    <location>
        <begin position="51"/>
        <end position="73"/>
    </location>
</feature>
<organism evidence="2 3">
    <name type="scientific">Sporomusa ovata</name>
    <dbReference type="NCBI Taxonomy" id="2378"/>
    <lineage>
        <taxon>Bacteria</taxon>
        <taxon>Bacillati</taxon>
        <taxon>Bacillota</taxon>
        <taxon>Negativicutes</taxon>
        <taxon>Selenomonadales</taxon>
        <taxon>Sporomusaceae</taxon>
        <taxon>Sporomusa</taxon>
    </lineage>
</organism>
<evidence type="ECO:0000313" key="2">
    <source>
        <dbReference type="EMBL" id="CQR72242.1"/>
    </source>
</evidence>
<protein>
    <submittedName>
        <fullName evidence="2">Uncharacterized protein</fullName>
    </submittedName>
</protein>
<proteinExistence type="predicted"/>
<accession>A0A0U1KXV1</accession>
<feature type="transmembrane region" description="Helical" evidence="1">
    <location>
        <begin position="345"/>
        <end position="366"/>
    </location>
</feature>
<keyword evidence="1" id="KW-0812">Transmembrane</keyword>